<feature type="domain" description="Heterokaryon incompatibility" evidence="1">
    <location>
        <begin position="45"/>
        <end position="210"/>
    </location>
</feature>
<dbReference type="STRING" id="1116229.S3DBA4"/>
<proteinExistence type="predicted"/>
<evidence type="ECO:0000313" key="3">
    <source>
        <dbReference type="Proteomes" id="UP000016922"/>
    </source>
</evidence>
<evidence type="ECO:0000259" key="1">
    <source>
        <dbReference type="Pfam" id="PF06985"/>
    </source>
</evidence>
<accession>S3DBA4</accession>
<dbReference type="EMBL" id="KE145356">
    <property type="protein sequence ID" value="EPE34384.1"/>
    <property type="molecule type" value="Genomic_DNA"/>
</dbReference>
<dbReference type="GeneID" id="19469125"/>
<keyword evidence="3" id="KW-1185">Reference proteome</keyword>
<dbReference type="PANTHER" id="PTHR24148">
    <property type="entry name" value="ANKYRIN REPEAT DOMAIN-CONTAINING PROTEIN 39 HOMOLOG-RELATED"/>
    <property type="match status" value="1"/>
</dbReference>
<sequence length="631" mass="71801">MSIYEPLTCDPEAPQFRLCCILPGARGDSIRCSIDIHGLKNSLSFEALSYVWGDENDKRPIEVCGNQKFITPNLGTALEYVRDKSQERYLWIDDLCINQNDDHERSAQVAMMGRIYKTARRGISWIGLADPLFDPVEHMEYACDFLQHVRFLITHEPLQQFLENQNAWKPYTDFRKHQEYFDDGLYSIQLLLGERREQPQYWSRAWITQEVGSARSWIIQCGSRFISDADLNLMADFLSSPLGRLFMGKRHEERRLRALLGLNSFLPVSLYRFLLTTNSSIPQKAPSPRFHGTRTLLSLLRRNRSLLCKDPKDKVFSVVGVSDFAKDCRTTIVIDYASTIAEINTGTTRAIIEASSALEVLCSTSIGDRSPSLHLPSWVPNWNAIKKSVEADRPVSYGHQQSTGYSSAEFKFWFHGGSQILSVAGLCIGTIIDYESPFVHFNADALHGSDEFTGLVEYWKLYCQLPDVYRRISSSLEPKSLATEIFRRTIALGLLDHDPNDPFKEFLDALNFEDHADCRTSPPPIRYAGMRYRFRTMAAAINMQCLFAVRQNELLESVSLTEDIIGIAPPDIIEKGDQFCLLLGCSAPLVLRPTHGNRHIVVCPAYVDQLMDGSVMERLENGFELQKFDLE</sequence>
<protein>
    <recommendedName>
        <fullName evidence="1">Heterokaryon incompatibility domain-containing protein</fullName>
    </recommendedName>
</protein>
<dbReference type="OrthoDB" id="2157530at2759"/>
<dbReference type="InterPro" id="IPR010730">
    <property type="entry name" value="HET"/>
</dbReference>
<reference evidence="2 3" key="1">
    <citation type="journal article" date="2013" name="BMC Genomics">
        <title>Genomics-driven discovery of the pneumocandin biosynthetic gene cluster in the fungus Glarea lozoyensis.</title>
        <authorList>
            <person name="Chen L."/>
            <person name="Yue Q."/>
            <person name="Zhang X."/>
            <person name="Xiang M."/>
            <person name="Wang C."/>
            <person name="Li S."/>
            <person name="Che Y."/>
            <person name="Ortiz-Lopez F.J."/>
            <person name="Bills G.F."/>
            <person name="Liu X."/>
            <person name="An Z."/>
        </authorList>
    </citation>
    <scope>NUCLEOTIDE SEQUENCE [LARGE SCALE GENOMIC DNA]</scope>
    <source>
        <strain evidence="3">ATCC 20868 / MF5171</strain>
    </source>
</reference>
<gene>
    <name evidence="2" type="ORF">GLAREA_10078</name>
</gene>
<dbReference type="Proteomes" id="UP000016922">
    <property type="component" value="Unassembled WGS sequence"/>
</dbReference>
<dbReference type="HOGENOM" id="CLU_004184_7_2_1"/>
<name>S3DBA4_GLAL2</name>
<dbReference type="KEGG" id="glz:GLAREA_10078"/>
<dbReference type="eggNOG" id="KOG0581">
    <property type="taxonomic scope" value="Eukaryota"/>
</dbReference>
<evidence type="ECO:0000313" key="2">
    <source>
        <dbReference type="EMBL" id="EPE34384.1"/>
    </source>
</evidence>
<dbReference type="RefSeq" id="XP_008078319.1">
    <property type="nucleotide sequence ID" value="XM_008080128.1"/>
</dbReference>
<dbReference type="InterPro" id="IPR052895">
    <property type="entry name" value="HetReg/Transcr_Mod"/>
</dbReference>
<organism evidence="2 3">
    <name type="scientific">Glarea lozoyensis (strain ATCC 20868 / MF5171)</name>
    <dbReference type="NCBI Taxonomy" id="1116229"/>
    <lineage>
        <taxon>Eukaryota</taxon>
        <taxon>Fungi</taxon>
        <taxon>Dikarya</taxon>
        <taxon>Ascomycota</taxon>
        <taxon>Pezizomycotina</taxon>
        <taxon>Leotiomycetes</taxon>
        <taxon>Helotiales</taxon>
        <taxon>Helotiaceae</taxon>
        <taxon>Glarea</taxon>
    </lineage>
</organism>
<dbReference type="AlphaFoldDB" id="S3DBA4"/>
<dbReference type="OMA" id="PIDYVEQ"/>
<dbReference type="PANTHER" id="PTHR24148:SF64">
    <property type="entry name" value="HETEROKARYON INCOMPATIBILITY DOMAIN-CONTAINING PROTEIN"/>
    <property type="match status" value="1"/>
</dbReference>
<dbReference type="Pfam" id="PF06985">
    <property type="entry name" value="HET"/>
    <property type="match status" value="1"/>
</dbReference>